<dbReference type="RefSeq" id="WP_151667686.1">
    <property type="nucleotide sequence ID" value="NZ_WBVO01000008.1"/>
</dbReference>
<dbReference type="PANTHER" id="PTHR37841:SF1">
    <property type="entry name" value="DUF3298 DOMAIN-CONTAINING PROTEIN"/>
    <property type="match status" value="1"/>
</dbReference>
<name>A0A6N6RH52_9FLAO</name>
<gene>
    <name evidence="2" type="ORF">F8C67_09905</name>
</gene>
<proteinExistence type="predicted"/>
<evidence type="ECO:0000313" key="2">
    <source>
        <dbReference type="EMBL" id="KAB2808592.1"/>
    </source>
</evidence>
<dbReference type="InterPro" id="IPR032774">
    <property type="entry name" value="WG_beta_rep"/>
</dbReference>
<dbReference type="Pfam" id="PF14903">
    <property type="entry name" value="WG_beta_rep"/>
    <property type="match status" value="1"/>
</dbReference>
<accession>A0A6N6RH52</accession>
<feature type="signal peptide" evidence="1">
    <location>
        <begin position="1"/>
        <end position="19"/>
    </location>
</feature>
<feature type="chain" id="PRO_5026857319" evidence="1">
    <location>
        <begin position="20"/>
        <end position="620"/>
    </location>
</feature>
<dbReference type="Proteomes" id="UP000468650">
    <property type="component" value="Unassembled WGS sequence"/>
</dbReference>
<dbReference type="PANTHER" id="PTHR37841">
    <property type="entry name" value="GLR2918 PROTEIN"/>
    <property type="match status" value="1"/>
</dbReference>
<comment type="caution">
    <text evidence="2">The sequence shown here is derived from an EMBL/GenBank/DDBJ whole genome shotgun (WGS) entry which is preliminary data.</text>
</comment>
<dbReference type="EMBL" id="WBVO01000008">
    <property type="protein sequence ID" value="KAB2808592.1"/>
    <property type="molecule type" value="Genomic_DNA"/>
</dbReference>
<protein>
    <submittedName>
        <fullName evidence="2">WG repeat-containing protein</fullName>
    </submittedName>
</protein>
<dbReference type="OrthoDB" id="5464673at2"/>
<organism evidence="2 3">
    <name type="scientific">Phaeocystidibacter luteus</name>
    <dbReference type="NCBI Taxonomy" id="911197"/>
    <lineage>
        <taxon>Bacteria</taxon>
        <taxon>Pseudomonadati</taxon>
        <taxon>Bacteroidota</taxon>
        <taxon>Flavobacteriia</taxon>
        <taxon>Flavobacteriales</taxon>
        <taxon>Phaeocystidibacteraceae</taxon>
        <taxon>Phaeocystidibacter</taxon>
    </lineage>
</organism>
<reference evidence="2 3" key="1">
    <citation type="submission" date="2019-09" db="EMBL/GenBank/DDBJ databases">
        <title>Genomes of family Cryomorphaceae.</title>
        <authorList>
            <person name="Bowman J.P."/>
        </authorList>
    </citation>
    <scope>NUCLEOTIDE SEQUENCE [LARGE SCALE GENOMIC DNA]</scope>
    <source>
        <strain evidence="2 3">LMG 25704</strain>
    </source>
</reference>
<evidence type="ECO:0000313" key="3">
    <source>
        <dbReference type="Proteomes" id="UP000468650"/>
    </source>
</evidence>
<keyword evidence="1" id="KW-0732">Signal</keyword>
<sequence length="620" mass="70761">MIRALLTILLFLSCLLAEAQMLFPFAQDGKWGYKDIDGSWVIQPRFDAAQLFSEGKAAVRESGYYHFIDSSGHRLTWQNFEKVENFEHGLSCVYVDGSWALIDDQFQILNDGFNNLYVANSNLVIGRKDSTQVILNRFGRVVIEELPVNRVAGDKVILSLGPNSEYRFGVAKPDGSIDTIPVKHCLINRIDNQLFATTTSNSSAFDQLWSLQGELMYTLPEEYSVHWSSYSFPLILRKGGNKEFDYQILNRSGELTKAPDFDNFHAVSDNRFIGFTRDKGWLLLNTIFDTLSDDFLRPGGTERFYDYSFLDGKAMVQYHGEWCLIDTNFNILQRLDLPTGFDGRVSLLTPSFAIVQEREFFYTLLDLNTGELYRDYTQIKFLDHQSVSVVLRDGERVTYITPDDVAVHHTGGQVPMAININYKIGNGVSRPAIEFDDQDIPEKEGFYIEIDTTQMVLNRDSFFRGPTVRIVNNTSSPILYDSHDGNMILYIEALDIRDGVWKPISFNGGHGCVVQGFKVESIKANSVAYRTIPMFEGGMQTKMRVRFERVFQEGVEKPSYPTEERVENVNGEVRIITVVYISTEESWPLGSPNYREVISNEIPISINPAQFWNTDSRVNW</sequence>
<keyword evidence="3" id="KW-1185">Reference proteome</keyword>
<dbReference type="AlphaFoldDB" id="A0A6N6RH52"/>
<evidence type="ECO:0000256" key="1">
    <source>
        <dbReference type="SAM" id="SignalP"/>
    </source>
</evidence>